<keyword evidence="9" id="KW-1185">Reference proteome</keyword>
<keyword evidence="4" id="KW-0067">ATP-binding</keyword>
<dbReference type="NCBIfam" id="NF008186">
    <property type="entry name" value="PRK10938.1"/>
    <property type="match status" value="1"/>
</dbReference>
<dbReference type="FunFam" id="3.40.50.300:FF:000866">
    <property type="entry name" value="Molybdate ABC transporter ATP-binding protein ModF"/>
    <property type="match status" value="1"/>
</dbReference>
<evidence type="ECO:0000259" key="7">
    <source>
        <dbReference type="PROSITE" id="PS50893"/>
    </source>
</evidence>
<dbReference type="SUPFAM" id="SSF52540">
    <property type="entry name" value="P-loop containing nucleoside triphosphate hydrolases"/>
    <property type="match status" value="2"/>
</dbReference>
<comment type="catalytic activity">
    <reaction evidence="6">
        <text>ATP + H2O + proteinSide 1 = ADP + phosphate + proteinSide 2.</text>
        <dbReference type="EC" id="7.4.2.5"/>
    </reaction>
</comment>
<evidence type="ECO:0000256" key="1">
    <source>
        <dbReference type="ARBA" id="ARBA00012048"/>
    </source>
</evidence>
<reference evidence="8 9" key="1">
    <citation type="submission" date="2013-12" db="EMBL/GenBank/DDBJ databases">
        <title>Annotation of the Mannheimia varigena USDA-ARS-USMARC-1296 complete genome.</title>
        <authorList>
            <person name="Harhay G.P."/>
            <person name="Clawson M.L."/>
            <person name="Murray R.W."/>
            <person name="Lubbers B.V."/>
            <person name="Heaton M.P."/>
            <person name="Chitko-Mckown C.G."/>
            <person name="Harhay D.M."/>
            <person name="Smith T.P.L."/>
        </authorList>
    </citation>
    <scope>NUCLEOTIDE SEQUENCE [LARGE SCALE GENOMIC DNA]</scope>
    <source>
        <strain evidence="8 9">USDA-ARS-USMARC-1296</strain>
    </source>
</reference>
<feature type="domain" description="ABC transporter" evidence="7">
    <location>
        <begin position="7"/>
        <end position="235"/>
    </location>
</feature>
<dbReference type="AlphaFoldDB" id="W0Q9R3"/>
<dbReference type="PATRIC" id="fig|1433287.3.peg.54"/>
<name>W0Q9R3_9PAST</name>
<evidence type="ECO:0000313" key="8">
    <source>
        <dbReference type="EMBL" id="AHG74585.1"/>
    </source>
</evidence>
<proteinExistence type="predicted"/>
<dbReference type="EC" id="7.4.2.5" evidence="1"/>
<dbReference type="HOGENOM" id="CLU_000604_45_0_6"/>
<dbReference type="EMBL" id="CP006943">
    <property type="protein sequence ID" value="AHG74585.1"/>
    <property type="molecule type" value="Genomic_DNA"/>
</dbReference>
<evidence type="ECO:0000256" key="4">
    <source>
        <dbReference type="ARBA" id="ARBA00022840"/>
    </source>
</evidence>
<dbReference type="Pfam" id="PF00005">
    <property type="entry name" value="ABC_tran"/>
    <property type="match status" value="2"/>
</dbReference>
<evidence type="ECO:0000313" key="9">
    <source>
        <dbReference type="Proteomes" id="UP000066995"/>
    </source>
</evidence>
<dbReference type="RefSeq" id="WP_038642899.1">
    <property type="nucleotide sequence ID" value="NZ_CP006943.1"/>
</dbReference>
<dbReference type="PANTHER" id="PTHR43158">
    <property type="entry name" value="SKFA PEPTIDE EXPORT ATP-BINDING PROTEIN SKFE"/>
    <property type="match status" value="1"/>
</dbReference>
<gene>
    <name evidence="8" type="ORF">X808_560</name>
</gene>
<dbReference type="SMART" id="SM00382">
    <property type="entry name" value="AAA"/>
    <property type="match status" value="2"/>
</dbReference>
<accession>W0Q9R3</accession>
<dbReference type="GO" id="GO:0016887">
    <property type="term" value="F:ATP hydrolysis activity"/>
    <property type="evidence" value="ECO:0007669"/>
    <property type="project" value="InterPro"/>
</dbReference>
<sequence>MQTQPLLHIENATFSLHKQQKLTVENLTVQPHNFWVVVGGNGSGKTAFSLALQGKLSLYSGQYENRFQNIQLLSFEQQQKIIEQIFNDRNNDNVSPDDFGLTARQVILNGSSKTALCEEYAEKLHISHLLERPFIQLSTGESRKVLFCQMLVSEPDLLILDEPFEGLDQQSVQYWMLLVSELQQKMALVLIVNRFNDMPDAADHIALLDNLSLILQGNRAEIEQQAVYSQLKFAEENVNVPLPTSAAPLTVLPENTNPFELENVNIQYGEKKILDNLTWTVEPHQHWWIKGPNGAGKSTLLSIITGDHPQSYANKVRLFGRQRGTGETIWEIKKNIGYVSSQLHMDYRVNCSALEVILSGFFDSIGVYQQVPNALQLKAMEWLERLNLAQFAKKPFRSLSWGQQRLLLITRAMVKHPPILILDEPLQGLDGINRKLVKQFIEQLVTNSQTQLLFVSHQDSDAPNCITHLFEFVPKGETNEFGYEYKQTELGS</sequence>
<evidence type="ECO:0000256" key="2">
    <source>
        <dbReference type="ARBA" id="ARBA00021004"/>
    </source>
</evidence>
<dbReference type="PANTHER" id="PTHR43158:SF2">
    <property type="entry name" value="SKFA PEPTIDE EXPORT ATP-BINDING PROTEIN SKFE"/>
    <property type="match status" value="1"/>
</dbReference>
<evidence type="ECO:0000256" key="5">
    <source>
        <dbReference type="ARBA" id="ARBA00024829"/>
    </source>
</evidence>
<dbReference type="KEGG" id="mvi:X808_560"/>
<evidence type="ECO:0000256" key="6">
    <source>
        <dbReference type="ARBA" id="ARBA00034068"/>
    </source>
</evidence>
<evidence type="ECO:0000256" key="3">
    <source>
        <dbReference type="ARBA" id="ARBA00022741"/>
    </source>
</evidence>
<dbReference type="Proteomes" id="UP000066995">
    <property type="component" value="Chromosome"/>
</dbReference>
<dbReference type="GO" id="GO:0005524">
    <property type="term" value="F:ATP binding"/>
    <property type="evidence" value="ECO:0007669"/>
    <property type="project" value="UniProtKB-KW"/>
</dbReference>
<protein>
    <recommendedName>
        <fullName evidence="2">Leukotoxin translocation ATP-binding protein LktB</fullName>
        <ecNumber evidence="1">7.4.2.5</ecNumber>
    </recommendedName>
</protein>
<organism evidence="8 9">
    <name type="scientific">Mannheimia varigena USDA-ARS-USMARC-1296</name>
    <dbReference type="NCBI Taxonomy" id="1433287"/>
    <lineage>
        <taxon>Bacteria</taxon>
        <taxon>Pseudomonadati</taxon>
        <taxon>Pseudomonadota</taxon>
        <taxon>Gammaproteobacteria</taxon>
        <taxon>Pasteurellales</taxon>
        <taxon>Pasteurellaceae</taxon>
        <taxon>Mannheimia</taxon>
    </lineage>
</organism>
<feature type="domain" description="ABC transporter" evidence="7">
    <location>
        <begin position="259"/>
        <end position="490"/>
    </location>
</feature>
<dbReference type="Gene3D" id="3.40.50.300">
    <property type="entry name" value="P-loop containing nucleotide triphosphate hydrolases"/>
    <property type="match status" value="2"/>
</dbReference>
<dbReference type="OrthoDB" id="9805029at2"/>
<keyword evidence="3" id="KW-0547">Nucleotide-binding</keyword>
<dbReference type="eggNOG" id="COG1119">
    <property type="taxonomic scope" value="Bacteria"/>
</dbReference>
<dbReference type="InterPro" id="IPR027417">
    <property type="entry name" value="P-loop_NTPase"/>
</dbReference>
<dbReference type="InterPro" id="IPR003593">
    <property type="entry name" value="AAA+_ATPase"/>
</dbReference>
<dbReference type="PROSITE" id="PS50893">
    <property type="entry name" value="ABC_TRANSPORTER_2"/>
    <property type="match status" value="2"/>
</dbReference>
<dbReference type="InterPro" id="IPR003439">
    <property type="entry name" value="ABC_transporter-like_ATP-bd"/>
</dbReference>
<comment type="function">
    <text evidence="5">Part of the ABC transporter complex LktBD involved in leukotoxin export. Transmembrane domains (TMD) form a pore in the inner membrane and the ATP-binding domain (NBD) is responsible for energy generation.</text>
</comment>
<dbReference type="STRING" id="1433287.X808_560"/>